<reference evidence="1" key="1">
    <citation type="submission" date="2020-07" db="EMBL/GenBank/DDBJ databases">
        <title>Multicomponent nature underlies the extraordinary mechanical properties of spider dragline silk.</title>
        <authorList>
            <person name="Kono N."/>
            <person name="Nakamura H."/>
            <person name="Mori M."/>
            <person name="Yoshida Y."/>
            <person name="Ohtoshi R."/>
            <person name="Malay A.D."/>
            <person name="Moran D.A.P."/>
            <person name="Tomita M."/>
            <person name="Numata K."/>
            <person name="Arakawa K."/>
        </authorList>
    </citation>
    <scope>NUCLEOTIDE SEQUENCE</scope>
</reference>
<evidence type="ECO:0000313" key="1">
    <source>
        <dbReference type="EMBL" id="GFR34045.1"/>
    </source>
</evidence>
<protein>
    <submittedName>
        <fullName evidence="1">Uncharacterized protein</fullName>
    </submittedName>
</protein>
<sequence>MRDVFSPFYRDTQNKNFIDRQFSTPPLINAVPGRKTPAIFYNRLLVFFSGSRPYQNRNFRHLPINSWTKTVSEMRDPSARVTLLFCQYQPLRFLFLAAY</sequence>
<accession>A0A8X6M5L0</accession>
<name>A0A8X6M5L0_TRICU</name>
<organism evidence="1 2">
    <name type="scientific">Trichonephila clavata</name>
    <name type="common">Joro spider</name>
    <name type="synonym">Nephila clavata</name>
    <dbReference type="NCBI Taxonomy" id="2740835"/>
    <lineage>
        <taxon>Eukaryota</taxon>
        <taxon>Metazoa</taxon>
        <taxon>Ecdysozoa</taxon>
        <taxon>Arthropoda</taxon>
        <taxon>Chelicerata</taxon>
        <taxon>Arachnida</taxon>
        <taxon>Araneae</taxon>
        <taxon>Araneomorphae</taxon>
        <taxon>Entelegynae</taxon>
        <taxon>Araneoidea</taxon>
        <taxon>Nephilidae</taxon>
        <taxon>Trichonephila</taxon>
    </lineage>
</organism>
<proteinExistence type="predicted"/>
<comment type="caution">
    <text evidence="1">The sequence shown here is derived from an EMBL/GenBank/DDBJ whole genome shotgun (WGS) entry which is preliminary data.</text>
</comment>
<dbReference type="AlphaFoldDB" id="A0A8X6M5L0"/>
<gene>
    <name evidence="1" type="ORF">TNCT_181351</name>
</gene>
<keyword evidence="2" id="KW-1185">Reference proteome</keyword>
<dbReference type="Proteomes" id="UP000887116">
    <property type="component" value="Unassembled WGS sequence"/>
</dbReference>
<evidence type="ECO:0000313" key="2">
    <source>
        <dbReference type="Proteomes" id="UP000887116"/>
    </source>
</evidence>
<dbReference type="EMBL" id="BMAO01029807">
    <property type="protein sequence ID" value="GFR34045.1"/>
    <property type="molecule type" value="Genomic_DNA"/>
</dbReference>